<dbReference type="InterPro" id="IPR001214">
    <property type="entry name" value="SET_dom"/>
</dbReference>
<dbReference type="InterPro" id="IPR059153">
    <property type="entry name" value="NSD_PHD-1st"/>
</dbReference>
<dbReference type="CDD" id="cd15567">
    <property type="entry name" value="PHD4_NSD"/>
    <property type="match status" value="1"/>
</dbReference>
<dbReference type="InParanoid" id="T1EE98"/>
<reference evidence="22" key="1">
    <citation type="submission" date="2012-12" db="EMBL/GenBank/DDBJ databases">
        <authorList>
            <person name="Hellsten U."/>
            <person name="Grimwood J."/>
            <person name="Chapman J.A."/>
            <person name="Shapiro H."/>
            <person name="Aerts A."/>
            <person name="Otillar R.P."/>
            <person name="Terry A.Y."/>
            <person name="Boore J.L."/>
            <person name="Simakov O."/>
            <person name="Marletaz F."/>
            <person name="Cho S.-J."/>
            <person name="Edsinger-Gonzales E."/>
            <person name="Havlak P."/>
            <person name="Kuo D.-H."/>
            <person name="Larsson T."/>
            <person name="Lv J."/>
            <person name="Arendt D."/>
            <person name="Savage R."/>
            <person name="Osoegawa K."/>
            <person name="de Jong P."/>
            <person name="Lindberg D.R."/>
            <person name="Seaver E.C."/>
            <person name="Weisblat D.A."/>
            <person name="Putnam N.H."/>
            <person name="Grigoriev I.V."/>
            <person name="Rokhsar D.S."/>
        </authorList>
    </citation>
    <scope>NUCLEOTIDE SEQUENCE</scope>
</reference>
<dbReference type="Pfam" id="PF17982">
    <property type="entry name" value="C5HCH"/>
    <property type="match status" value="1"/>
</dbReference>
<keyword evidence="8" id="KW-0479">Metal-binding</keyword>
<dbReference type="PANTHER" id="PTHR22884">
    <property type="entry name" value="SET DOMAIN PROTEINS"/>
    <property type="match status" value="1"/>
</dbReference>
<evidence type="ECO:0000256" key="12">
    <source>
        <dbReference type="ARBA" id="ARBA00022853"/>
    </source>
</evidence>
<dbReference type="InterPro" id="IPR055197">
    <property type="entry name" value="PHDvar_NSD"/>
</dbReference>
<dbReference type="Proteomes" id="UP000015101">
    <property type="component" value="Unassembled WGS sequence"/>
</dbReference>
<dbReference type="AlphaFoldDB" id="T1EE98"/>
<dbReference type="SMART" id="SM00570">
    <property type="entry name" value="AWS"/>
    <property type="match status" value="1"/>
</dbReference>
<dbReference type="EMBL" id="KB097495">
    <property type="protein sequence ID" value="ESN96186.1"/>
    <property type="molecule type" value="Genomic_DNA"/>
</dbReference>
<dbReference type="InterPro" id="IPR019786">
    <property type="entry name" value="Zinc_finger_PHD-type_CS"/>
</dbReference>
<dbReference type="GeneID" id="20194900"/>
<dbReference type="InterPro" id="IPR011011">
    <property type="entry name" value="Znf_FYVE_PHD"/>
</dbReference>
<dbReference type="CDD" id="cd19173">
    <property type="entry name" value="SET_NSD"/>
    <property type="match status" value="1"/>
</dbReference>
<evidence type="ECO:0000259" key="17">
    <source>
        <dbReference type="PROSITE" id="PS50812"/>
    </source>
</evidence>
<dbReference type="CDD" id="cd15568">
    <property type="entry name" value="PHD5_NSD"/>
    <property type="match status" value="1"/>
</dbReference>
<evidence type="ECO:0000313" key="22">
    <source>
        <dbReference type="Proteomes" id="UP000015101"/>
    </source>
</evidence>
<dbReference type="Pfam" id="PF00856">
    <property type="entry name" value="SET"/>
    <property type="match status" value="1"/>
</dbReference>
<organism evidence="21 22">
    <name type="scientific">Helobdella robusta</name>
    <name type="common">Californian leech</name>
    <dbReference type="NCBI Taxonomy" id="6412"/>
    <lineage>
        <taxon>Eukaryota</taxon>
        <taxon>Metazoa</taxon>
        <taxon>Spiralia</taxon>
        <taxon>Lophotrochozoa</taxon>
        <taxon>Annelida</taxon>
        <taxon>Clitellata</taxon>
        <taxon>Hirudinea</taxon>
        <taxon>Rhynchobdellida</taxon>
        <taxon>Glossiphoniidae</taxon>
        <taxon>Helobdella</taxon>
    </lineage>
</organism>
<dbReference type="InterPro" id="IPR003616">
    <property type="entry name" value="Post-SET_dom"/>
</dbReference>
<name>T1EE98_HELRO</name>
<protein>
    <recommendedName>
        <fullName evidence="23">Histone-lysine N-methyltransferase</fullName>
    </recommendedName>
</protein>
<dbReference type="InterPro" id="IPR006560">
    <property type="entry name" value="AWS_dom"/>
</dbReference>
<feature type="domain" description="AWS" evidence="19">
    <location>
        <begin position="292"/>
        <end position="342"/>
    </location>
</feature>
<dbReference type="Pfam" id="PF23011">
    <property type="entry name" value="PHD-1st_NSD"/>
    <property type="match status" value="1"/>
</dbReference>
<dbReference type="STRING" id="6412.T1EE98"/>
<evidence type="ECO:0000259" key="19">
    <source>
        <dbReference type="PROSITE" id="PS51215"/>
    </source>
</evidence>
<dbReference type="SUPFAM" id="SSF57903">
    <property type="entry name" value="FYVE/PHD zinc finger"/>
    <property type="match status" value="2"/>
</dbReference>
<dbReference type="Gene3D" id="3.30.40.10">
    <property type="entry name" value="Zinc/RING finger domain, C3HC4 (zinc finger)"/>
    <property type="match status" value="2"/>
</dbReference>
<evidence type="ECO:0000256" key="4">
    <source>
        <dbReference type="ARBA" id="ARBA00022553"/>
    </source>
</evidence>
<dbReference type="SMART" id="SM00317">
    <property type="entry name" value="SET"/>
    <property type="match status" value="1"/>
</dbReference>
<dbReference type="GO" id="GO:0008270">
    <property type="term" value="F:zinc ion binding"/>
    <property type="evidence" value="ECO:0007669"/>
    <property type="project" value="UniProtKB-KW"/>
</dbReference>
<dbReference type="CTD" id="20194900"/>
<evidence type="ECO:0000256" key="9">
    <source>
        <dbReference type="ARBA" id="ARBA00022737"/>
    </source>
</evidence>
<comment type="subcellular location">
    <subcellularLocation>
        <location evidence="2">Chromosome</location>
    </subcellularLocation>
    <subcellularLocation>
        <location evidence="1">Nucleus</location>
    </subcellularLocation>
</comment>
<dbReference type="InterPro" id="IPR019787">
    <property type="entry name" value="Znf_PHD-finger"/>
</dbReference>
<keyword evidence="6" id="KW-0808">Transferase</keyword>
<evidence type="ECO:0000313" key="20">
    <source>
        <dbReference type="EMBL" id="ESN96186.1"/>
    </source>
</evidence>
<evidence type="ECO:0000256" key="6">
    <source>
        <dbReference type="ARBA" id="ARBA00022679"/>
    </source>
</evidence>
<evidence type="ECO:0000256" key="13">
    <source>
        <dbReference type="ARBA" id="ARBA00023242"/>
    </source>
</evidence>
<keyword evidence="13" id="KW-0539">Nucleus</keyword>
<keyword evidence="22" id="KW-1185">Reference proteome</keyword>
<evidence type="ECO:0000256" key="5">
    <source>
        <dbReference type="ARBA" id="ARBA00022603"/>
    </source>
</evidence>
<evidence type="ECO:0000256" key="2">
    <source>
        <dbReference type="ARBA" id="ARBA00004286"/>
    </source>
</evidence>
<keyword evidence="10 14" id="KW-0863">Zinc-finger</keyword>
<dbReference type="SMART" id="SM00249">
    <property type="entry name" value="PHD"/>
    <property type="match status" value="3"/>
</dbReference>
<gene>
    <name evidence="21" type="primary">20194900</name>
    <name evidence="20" type="ORF">HELRODRAFT_107348</name>
</gene>
<dbReference type="FunFam" id="2.170.270.10:FF:000002">
    <property type="entry name" value="Histone-lysine N-methyltransferase"/>
    <property type="match status" value="1"/>
</dbReference>
<keyword evidence="5" id="KW-0489">Methyltransferase</keyword>
<feature type="domain" description="PHD-type" evidence="15">
    <location>
        <begin position="110"/>
        <end position="155"/>
    </location>
</feature>
<dbReference type="PROSITE" id="PS50812">
    <property type="entry name" value="PWWP"/>
    <property type="match status" value="1"/>
</dbReference>
<keyword evidence="3" id="KW-0158">Chromosome</keyword>
<dbReference type="GO" id="GO:0046975">
    <property type="term" value="F:histone H3K36 methyltransferase activity"/>
    <property type="evidence" value="ECO:0000318"/>
    <property type="project" value="GO_Central"/>
</dbReference>
<dbReference type="PROSITE" id="PS50868">
    <property type="entry name" value="POST_SET"/>
    <property type="match status" value="1"/>
</dbReference>
<dbReference type="GO" id="GO:0032259">
    <property type="term" value="P:methylation"/>
    <property type="evidence" value="ECO:0007669"/>
    <property type="project" value="UniProtKB-KW"/>
</dbReference>
<reference evidence="21" key="3">
    <citation type="submission" date="2015-06" db="UniProtKB">
        <authorList>
            <consortium name="EnsemblMetazoa"/>
        </authorList>
    </citation>
    <scope>IDENTIFICATION</scope>
</reference>
<evidence type="ECO:0000256" key="10">
    <source>
        <dbReference type="ARBA" id="ARBA00022771"/>
    </source>
</evidence>
<dbReference type="InterPro" id="IPR041306">
    <property type="entry name" value="C5HCH"/>
</dbReference>
<dbReference type="Gene3D" id="2.170.270.10">
    <property type="entry name" value="SET domain"/>
    <property type="match status" value="1"/>
</dbReference>
<dbReference type="OrthoDB" id="422362at2759"/>
<dbReference type="CDD" id="cd05838">
    <property type="entry name" value="PWWP_NSD_rpt2"/>
    <property type="match status" value="1"/>
</dbReference>
<evidence type="ECO:0000256" key="1">
    <source>
        <dbReference type="ARBA" id="ARBA00004123"/>
    </source>
</evidence>
<dbReference type="RefSeq" id="XP_009025408.1">
    <property type="nucleotide sequence ID" value="XM_009027160.1"/>
</dbReference>
<dbReference type="Gene3D" id="2.30.30.140">
    <property type="match status" value="1"/>
</dbReference>
<dbReference type="PROSITE" id="PS50016">
    <property type="entry name" value="ZF_PHD_2"/>
    <property type="match status" value="1"/>
</dbReference>
<dbReference type="eggNOG" id="KOG1081">
    <property type="taxonomic scope" value="Eukaryota"/>
</dbReference>
<dbReference type="InterPro" id="IPR046341">
    <property type="entry name" value="SET_dom_sf"/>
</dbReference>
<keyword evidence="12" id="KW-0156">Chromatin regulator</keyword>
<feature type="domain" description="PWWP" evidence="17">
    <location>
        <begin position="160"/>
        <end position="222"/>
    </location>
</feature>
<keyword evidence="7" id="KW-0949">S-adenosyl-L-methionine</keyword>
<reference evidence="20 22" key="2">
    <citation type="journal article" date="2013" name="Nature">
        <title>Insights into bilaterian evolution from three spiralian genomes.</title>
        <authorList>
            <person name="Simakov O."/>
            <person name="Marletaz F."/>
            <person name="Cho S.J."/>
            <person name="Edsinger-Gonzales E."/>
            <person name="Havlak P."/>
            <person name="Hellsten U."/>
            <person name="Kuo D.H."/>
            <person name="Larsson T."/>
            <person name="Lv J."/>
            <person name="Arendt D."/>
            <person name="Savage R."/>
            <person name="Osoegawa K."/>
            <person name="de Jong P."/>
            <person name="Grimwood J."/>
            <person name="Chapman J.A."/>
            <person name="Shapiro H."/>
            <person name="Aerts A."/>
            <person name="Otillar R.P."/>
            <person name="Terry A.Y."/>
            <person name="Boore J.L."/>
            <person name="Grigoriev I.V."/>
            <person name="Lindberg D.R."/>
            <person name="Seaver E.C."/>
            <person name="Weisblat D.A."/>
            <person name="Putnam N.H."/>
            <person name="Rokhsar D.S."/>
        </authorList>
    </citation>
    <scope>NUCLEOTIDE SEQUENCE</scope>
</reference>
<dbReference type="GO" id="GO:0005634">
    <property type="term" value="C:nucleus"/>
    <property type="evidence" value="ECO:0000318"/>
    <property type="project" value="GO_Central"/>
</dbReference>
<dbReference type="InterPro" id="IPR050777">
    <property type="entry name" value="SET2_Histone-Lys_MeTrsfase"/>
</dbReference>
<dbReference type="InterPro" id="IPR001965">
    <property type="entry name" value="Znf_PHD"/>
</dbReference>
<dbReference type="PROSITE" id="PS50280">
    <property type="entry name" value="SET"/>
    <property type="match status" value="1"/>
</dbReference>
<dbReference type="Pfam" id="PF17907">
    <property type="entry name" value="AWS"/>
    <property type="match status" value="1"/>
</dbReference>
<dbReference type="SUPFAM" id="SSF82199">
    <property type="entry name" value="SET domain"/>
    <property type="match status" value="1"/>
</dbReference>
<evidence type="ECO:0000259" key="16">
    <source>
        <dbReference type="PROSITE" id="PS50280"/>
    </source>
</evidence>
<feature type="domain" description="SET" evidence="16">
    <location>
        <begin position="344"/>
        <end position="462"/>
    </location>
</feature>
<evidence type="ECO:0000259" key="18">
    <source>
        <dbReference type="PROSITE" id="PS50868"/>
    </source>
</evidence>
<dbReference type="KEGG" id="hro:HELRODRAFT_107348"/>
<dbReference type="EnsemblMetazoa" id="HelroT107348">
    <property type="protein sequence ID" value="HelroP107348"/>
    <property type="gene ID" value="HelroG107348"/>
</dbReference>
<keyword evidence="9" id="KW-0677">Repeat</keyword>
<evidence type="ECO:0000256" key="8">
    <source>
        <dbReference type="ARBA" id="ARBA00022723"/>
    </source>
</evidence>
<dbReference type="OMA" id="FYVDARN"/>
<dbReference type="GO" id="GO:0000785">
    <property type="term" value="C:chromatin"/>
    <property type="evidence" value="ECO:0000318"/>
    <property type="project" value="GO_Central"/>
</dbReference>
<dbReference type="InterPro" id="IPR013083">
    <property type="entry name" value="Znf_RING/FYVE/PHD"/>
</dbReference>
<evidence type="ECO:0000256" key="7">
    <source>
        <dbReference type="ARBA" id="ARBA00022691"/>
    </source>
</evidence>
<dbReference type="SUPFAM" id="SSF63748">
    <property type="entry name" value="Tudor/PWWP/MBT"/>
    <property type="match status" value="1"/>
</dbReference>
<dbReference type="GO" id="GO:0006355">
    <property type="term" value="P:regulation of DNA-templated transcription"/>
    <property type="evidence" value="ECO:0000318"/>
    <property type="project" value="GO_Central"/>
</dbReference>
<dbReference type="EMBL" id="AMQM01001349">
    <property type="status" value="NOT_ANNOTATED_CDS"/>
    <property type="molecule type" value="Genomic_DNA"/>
</dbReference>
<evidence type="ECO:0000256" key="14">
    <source>
        <dbReference type="PROSITE-ProRule" id="PRU00146"/>
    </source>
</evidence>
<feature type="domain" description="Post-SET" evidence="18">
    <location>
        <begin position="469"/>
        <end position="485"/>
    </location>
</feature>
<evidence type="ECO:0000256" key="11">
    <source>
        <dbReference type="ARBA" id="ARBA00022833"/>
    </source>
</evidence>
<keyword evidence="4" id="KW-0597">Phosphoprotein</keyword>
<dbReference type="PROSITE" id="PS51215">
    <property type="entry name" value="AWS"/>
    <property type="match status" value="1"/>
</dbReference>
<accession>T1EE98</accession>
<dbReference type="Pfam" id="PF00855">
    <property type="entry name" value="PWWP"/>
    <property type="match status" value="1"/>
</dbReference>
<dbReference type="SMART" id="SM00293">
    <property type="entry name" value="PWWP"/>
    <property type="match status" value="1"/>
</dbReference>
<keyword evidence="11" id="KW-0862">Zinc</keyword>
<dbReference type="HOGENOM" id="CLU_004494_1_1_1"/>
<evidence type="ECO:0000256" key="3">
    <source>
        <dbReference type="ARBA" id="ARBA00022454"/>
    </source>
</evidence>
<evidence type="ECO:0008006" key="23">
    <source>
        <dbReference type="Google" id="ProtNLM"/>
    </source>
</evidence>
<dbReference type="FunFam" id="3.30.40.10:FF:000025">
    <property type="entry name" value="Histone-lysine N-methyltransferase"/>
    <property type="match status" value="1"/>
</dbReference>
<proteinExistence type="predicted"/>
<sequence length="629" mass="71396">MTTTALKCNVNNCSFYYHVNCLKTLKYGKCEKRSLTCSHHTCASCAADAEKMGMAERGKMLKCIVCPNAYHTGDLCIAAGSRILSNGWIICGDHHQMSDNKRKHQEHVNVAWCFSCGEGGSLVCCENCPASFHPACCETPPSEEEKWICELCLDGKRPLYGEIVWCKAGIYRWWPGEICHPRNVPTNIQNIAHGIGDFPVRFFGSYDYLWTHKGRVFSFQEGDKKGAKRGSSKSFVEVFSKALDEADVAARIYYDERNKKDLKVYDKKPGPYKHVKSNVPIGKVEIFKVPLTEIPRCQCSPEMPSPCGPDSDCINRLMMYECDVAVCPAGEMCLNRAIQSRWDVDTEYFRTADNRGWGLRTKIDIKKGQFIHEYVGDLIDEEECKERLRRAKESNVTNFYMLTLDKNRIIDAGPKGNNSRFMNHSCQPNCETQKWNVNGDVRVGLFAMRFIEAGEELTFNYNFDCLGDKKTICHCGMPVCSGFLGERPKSTSTEAERTLITKKKKRRARNVTKDLIVHEDLCFRCGLGGELVLCDKTGCTKSYHLDCLNLNHLPRGKWICPWHLCNEENCGKWSSQLCSMCPNSFCSRHTEGNIIVLATGRIVCDDHPPSCPQLQYLLSKDWEELKSRD</sequence>
<evidence type="ECO:0000313" key="21">
    <source>
        <dbReference type="EnsemblMetazoa" id="HelroP107348"/>
    </source>
</evidence>
<dbReference type="InterPro" id="IPR000313">
    <property type="entry name" value="PWWP_dom"/>
</dbReference>
<evidence type="ECO:0000259" key="15">
    <source>
        <dbReference type="PROSITE" id="PS50016"/>
    </source>
</evidence>
<dbReference type="PROSITE" id="PS01359">
    <property type="entry name" value="ZF_PHD_1"/>
    <property type="match status" value="1"/>
</dbReference>
<dbReference type="Pfam" id="PF23004">
    <property type="entry name" value="PHDvar_NSD"/>
    <property type="match status" value="1"/>
</dbReference>